<dbReference type="PANTHER" id="PTHR37539:SF1">
    <property type="entry name" value="ER-BOUND OXYGENASE MPAB_MPAB'_RUBBER OXYGENASE CATALYTIC DOMAIN-CONTAINING PROTEIN"/>
    <property type="match status" value="1"/>
</dbReference>
<dbReference type="PANTHER" id="PTHR37539">
    <property type="entry name" value="SECRETED PROTEIN-RELATED"/>
    <property type="match status" value="1"/>
</dbReference>
<keyword evidence="2" id="KW-1185">Reference proteome</keyword>
<proteinExistence type="predicted"/>
<evidence type="ECO:0000313" key="2">
    <source>
        <dbReference type="Proteomes" id="UP001595956"/>
    </source>
</evidence>
<sequence length="438" mass="48550">MTLHYPELAERVASQGELQPAMYSGVDLTATPYRFTVDPEVRSSLPRWVADRDDLLQDDATVELMRTATMLGDVVADPYAALLDTYGTKRLIEMLTQACREGVDAVPDAPEELRAFIAAMEVKPDWLDMELVEEGARSSRVSAAFLAPFLTRGAFLATFINTYAALPMALTGALSDRRAARRVTETTSFFAVTTLPGALDRYGIGFETTAHVRLMHSVVRFNALRRSAKWDQDVYGVPVPQVDQMPAGMINIYLLAAGAVREGRTAWTPRERAIHEFVRYRCFLMGLPEDLLPSDPEGIVRVFHARAATLRYDFDDAICGELVRSTLAAYLRPDRTWHDRVADRVEKAWSKTFFTRSFGRGDGAAAEMGVHLDRLDQALVVATTPYVLGRFALMARATAPGSPVQHVADAYTLRVLRKALATYGVTEAMTEAHGQISH</sequence>
<dbReference type="EMBL" id="JBHSMD010000011">
    <property type="protein sequence ID" value="MFC5495813.1"/>
    <property type="molecule type" value="Genomic_DNA"/>
</dbReference>
<gene>
    <name evidence="1" type="ORF">ACFPKY_22090</name>
</gene>
<evidence type="ECO:0000313" key="1">
    <source>
        <dbReference type="EMBL" id="MFC5495813.1"/>
    </source>
</evidence>
<accession>A0ABW0N7K2</accession>
<reference evidence="2" key="1">
    <citation type="journal article" date="2019" name="Int. J. Syst. Evol. Microbiol.">
        <title>The Global Catalogue of Microorganisms (GCM) 10K type strain sequencing project: providing services to taxonomists for standard genome sequencing and annotation.</title>
        <authorList>
            <consortium name="The Broad Institute Genomics Platform"/>
            <consortium name="The Broad Institute Genome Sequencing Center for Infectious Disease"/>
            <person name="Wu L."/>
            <person name="Ma J."/>
        </authorList>
    </citation>
    <scope>NUCLEOTIDE SEQUENCE [LARGE SCALE GENOMIC DNA]</scope>
    <source>
        <strain evidence="2">KACC 13778</strain>
    </source>
</reference>
<organism evidence="1 2">
    <name type="scientific">Nocardioides caricicola</name>
    <dbReference type="NCBI Taxonomy" id="634770"/>
    <lineage>
        <taxon>Bacteria</taxon>
        <taxon>Bacillati</taxon>
        <taxon>Actinomycetota</taxon>
        <taxon>Actinomycetes</taxon>
        <taxon>Propionibacteriales</taxon>
        <taxon>Nocardioidaceae</taxon>
        <taxon>Nocardioides</taxon>
    </lineage>
</organism>
<evidence type="ECO:0008006" key="3">
    <source>
        <dbReference type="Google" id="ProtNLM"/>
    </source>
</evidence>
<dbReference type="RefSeq" id="WP_345182411.1">
    <property type="nucleotide sequence ID" value="NZ_BAABFQ010000010.1"/>
</dbReference>
<name>A0ABW0N7K2_9ACTN</name>
<comment type="caution">
    <text evidence="1">The sequence shown here is derived from an EMBL/GenBank/DDBJ whole genome shotgun (WGS) entry which is preliminary data.</text>
</comment>
<dbReference type="InterPro" id="IPR037473">
    <property type="entry name" value="Lcp-like"/>
</dbReference>
<protein>
    <recommendedName>
        <fullName evidence="3">DUF2236 domain-containing protein</fullName>
    </recommendedName>
</protein>
<dbReference type="Proteomes" id="UP001595956">
    <property type="component" value="Unassembled WGS sequence"/>
</dbReference>